<evidence type="ECO:0000313" key="1">
    <source>
        <dbReference type="EMBL" id="CAA9335753.1"/>
    </source>
</evidence>
<reference evidence="1" key="1">
    <citation type="submission" date="2020-02" db="EMBL/GenBank/DDBJ databases">
        <authorList>
            <person name="Meier V. D."/>
        </authorList>
    </citation>
    <scope>NUCLEOTIDE SEQUENCE</scope>
    <source>
        <strain evidence="1">AVDCRST_MAG93</strain>
    </source>
</reference>
<accession>A0A6J4LML4</accession>
<dbReference type="EMBL" id="CADCTR010002158">
    <property type="protein sequence ID" value="CAA9335753.1"/>
    <property type="molecule type" value="Genomic_DNA"/>
</dbReference>
<name>A0A6J4LML4_9CHLR</name>
<protein>
    <submittedName>
        <fullName evidence="1">Uncharacterized protein</fullName>
    </submittedName>
</protein>
<gene>
    <name evidence="1" type="ORF">AVDCRST_MAG93-6406</name>
</gene>
<proteinExistence type="predicted"/>
<sequence>MKEEKDFAHLHRGAGTLCEAASTLTPLTWLTVRHPLP</sequence>
<organism evidence="1">
    <name type="scientific">uncultured Chloroflexia bacterium</name>
    <dbReference type="NCBI Taxonomy" id="1672391"/>
    <lineage>
        <taxon>Bacteria</taxon>
        <taxon>Bacillati</taxon>
        <taxon>Chloroflexota</taxon>
        <taxon>Chloroflexia</taxon>
        <taxon>environmental samples</taxon>
    </lineage>
</organism>
<dbReference type="AlphaFoldDB" id="A0A6J4LML4"/>